<name>A0A934TMX9_9RHOB</name>
<feature type="region of interest" description="Disordered" evidence="1">
    <location>
        <begin position="57"/>
        <end position="85"/>
    </location>
</feature>
<evidence type="ECO:0000313" key="3">
    <source>
        <dbReference type="Proteomes" id="UP000706333"/>
    </source>
</evidence>
<reference evidence="2" key="2">
    <citation type="journal article" date="2020" name="Microorganisms">
        <title>Osmotic Adaptation and Compatible Solute Biosynthesis of Phototrophic Bacteria as Revealed from Genome Analyses.</title>
        <authorList>
            <person name="Imhoff J.F."/>
            <person name="Rahn T."/>
            <person name="Kunzel S."/>
            <person name="Keller A."/>
            <person name="Neulinger S.C."/>
        </authorList>
    </citation>
    <scope>NUCLEOTIDE SEQUENCE</scope>
    <source>
        <strain evidence="2">LMG 28126</strain>
    </source>
</reference>
<reference evidence="2" key="1">
    <citation type="submission" date="2017-05" db="EMBL/GenBank/DDBJ databases">
        <authorList>
            <person name="Imhoff J.F."/>
            <person name="Rahn T."/>
            <person name="Kuenzel S."/>
            <person name="Neulinger S.C."/>
        </authorList>
    </citation>
    <scope>NUCLEOTIDE SEQUENCE</scope>
    <source>
        <strain evidence="2">LMG 28126</strain>
    </source>
</reference>
<organism evidence="2 3">
    <name type="scientific">Rhodobaculum claviforme</name>
    <dbReference type="NCBI Taxonomy" id="1549854"/>
    <lineage>
        <taxon>Bacteria</taxon>
        <taxon>Pseudomonadati</taxon>
        <taxon>Pseudomonadota</taxon>
        <taxon>Alphaproteobacteria</taxon>
        <taxon>Rhodobacterales</taxon>
        <taxon>Paracoccaceae</taxon>
        <taxon>Rhodobaculum</taxon>
    </lineage>
</organism>
<proteinExistence type="predicted"/>
<evidence type="ECO:0000313" key="2">
    <source>
        <dbReference type="EMBL" id="MBK5927993.1"/>
    </source>
</evidence>
<keyword evidence="3" id="KW-1185">Reference proteome</keyword>
<evidence type="ECO:0000256" key="1">
    <source>
        <dbReference type="SAM" id="MobiDB-lite"/>
    </source>
</evidence>
<gene>
    <name evidence="2" type="ORF">CCR87_11755</name>
</gene>
<dbReference type="Proteomes" id="UP000706333">
    <property type="component" value="Unassembled WGS sequence"/>
</dbReference>
<dbReference type="AlphaFoldDB" id="A0A934TMX9"/>
<dbReference type="EMBL" id="NHSD01000284">
    <property type="protein sequence ID" value="MBK5927993.1"/>
    <property type="molecule type" value="Genomic_DNA"/>
</dbReference>
<accession>A0A934TMX9</accession>
<protein>
    <submittedName>
        <fullName evidence="2">Uncharacterized protein</fullName>
    </submittedName>
</protein>
<feature type="compositionally biased region" description="Basic and acidic residues" evidence="1">
    <location>
        <begin position="67"/>
        <end position="85"/>
    </location>
</feature>
<comment type="caution">
    <text evidence="2">The sequence shown here is derived from an EMBL/GenBank/DDBJ whole genome shotgun (WGS) entry which is preliminary data.</text>
</comment>
<sequence length="85" mass="9110">MFSASGARAMTPRTLVTVRPGPVLHVWRAGREVAVVPLELHGALVLAEAILREARAAQGSADQTLRPIEKSEGSAWDERATRGLP</sequence>